<dbReference type="RefSeq" id="WP_109795378.1">
    <property type="nucleotide sequence ID" value="NZ_PHIG01000029.1"/>
</dbReference>
<sequence length="123" mass="12729">MRVFYLGLGFFSLGGGIAGIVLPLVPTTPFLLLAAFAFARSSPRLHDWLTGHPRLGPPIAHWREGGCIAPRIKVIAVAAMLAVLAGGWAAGLSGTVIAIQAAVLGLVALFILTRPHPAGQTDA</sequence>
<protein>
    <submittedName>
        <fullName evidence="2">DUF454 domain-containing protein</fullName>
    </submittedName>
</protein>
<comment type="caution">
    <text evidence="2">The sequence shown here is derived from an EMBL/GenBank/DDBJ whole genome shotgun (WGS) entry which is preliminary data.</text>
</comment>
<dbReference type="AlphaFoldDB" id="A0A2M9G3A8"/>
<evidence type="ECO:0000256" key="1">
    <source>
        <dbReference type="SAM" id="Phobius"/>
    </source>
</evidence>
<gene>
    <name evidence="2" type="ORF">CVT23_07200</name>
</gene>
<feature type="transmembrane region" description="Helical" evidence="1">
    <location>
        <begin position="96"/>
        <end position="113"/>
    </location>
</feature>
<organism evidence="2 3">
    <name type="scientific">Minwuia thermotolerans</name>
    <dbReference type="NCBI Taxonomy" id="2056226"/>
    <lineage>
        <taxon>Bacteria</taxon>
        <taxon>Pseudomonadati</taxon>
        <taxon>Pseudomonadota</taxon>
        <taxon>Alphaproteobacteria</taxon>
        <taxon>Minwuiales</taxon>
        <taxon>Minwuiaceae</taxon>
        <taxon>Minwuia</taxon>
    </lineage>
</organism>
<keyword evidence="1" id="KW-1133">Transmembrane helix</keyword>
<feature type="transmembrane region" description="Helical" evidence="1">
    <location>
        <begin position="6"/>
        <end position="39"/>
    </location>
</feature>
<keyword evidence="3" id="KW-1185">Reference proteome</keyword>
<evidence type="ECO:0000313" key="3">
    <source>
        <dbReference type="Proteomes" id="UP000229498"/>
    </source>
</evidence>
<dbReference type="PANTHER" id="PTHR35813">
    <property type="entry name" value="INNER MEMBRANE PROTEIN YBAN"/>
    <property type="match status" value="1"/>
</dbReference>
<dbReference type="EMBL" id="PHIG01000029">
    <property type="protein sequence ID" value="PJK30180.1"/>
    <property type="molecule type" value="Genomic_DNA"/>
</dbReference>
<accession>A0A2M9G3A8</accession>
<name>A0A2M9G3A8_9PROT</name>
<keyword evidence="1" id="KW-0812">Transmembrane</keyword>
<dbReference type="PIRSF" id="PIRSF016789">
    <property type="entry name" value="DUF454"/>
    <property type="match status" value="1"/>
</dbReference>
<dbReference type="InterPro" id="IPR007401">
    <property type="entry name" value="DUF454"/>
</dbReference>
<reference evidence="2 3" key="1">
    <citation type="submission" date="2017-11" db="EMBL/GenBank/DDBJ databases">
        <title>Draft genome sequence of Rhizobiales bacterium SY3-13.</title>
        <authorList>
            <person name="Sun C."/>
        </authorList>
    </citation>
    <scope>NUCLEOTIDE SEQUENCE [LARGE SCALE GENOMIC DNA]</scope>
    <source>
        <strain evidence="2 3">SY3-13</strain>
    </source>
</reference>
<proteinExistence type="predicted"/>
<evidence type="ECO:0000313" key="2">
    <source>
        <dbReference type="EMBL" id="PJK30180.1"/>
    </source>
</evidence>
<dbReference type="OrthoDB" id="9816293at2"/>
<dbReference type="GO" id="GO:0005886">
    <property type="term" value="C:plasma membrane"/>
    <property type="evidence" value="ECO:0007669"/>
    <property type="project" value="TreeGrafter"/>
</dbReference>
<dbReference type="Pfam" id="PF04304">
    <property type="entry name" value="DUF454"/>
    <property type="match status" value="1"/>
</dbReference>
<dbReference type="Proteomes" id="UP000229498">
    <property type="component" value="Unassembled WGS sequence"/>
</dbReference>
<dbReference type="PANTHER" id="PTHR35813:SF1">
    <property type="entry name" value="INNER MEMBRANE PROTEIN YBAN"/>
    <property type="match status" value="1"/>
</dbReference>
<keyword evidence="1" id="KW-0472">Membrane</keyword>